<dbReference type="Proteomes" id="UP001239111">
    <property type="component" value="Chromosome 3"/>
</dbReference>
<evidence type="ECO:0000313" key="2">
    <source>
        <dbReference type="Proteomes" id="UP001239111"/>
    </source>
</evidence>
<comment type="caution">
    <text evidence="1">The sequence shown here is derived from an EMBL/GenBank/DDBJ whole genome shotgun (WGS) entry which is preliminary data.</text>
</comment>
<sequence length="277" mass="30988">MNSQVSFVRDYDSDSDCVIVAEFDAPSASDAGVATIYGRIVPDESFVPKEENLPDDEAAHIDSFAFLEMATYDDASTPVTSYSEDNGSIDLSDAVTTCITPPPQGFEDNPPDCILTSSDTPHELSYESKDDVPLCELRDRSRSMSPSFHGSSEEKFAAHPFLHYFETLQRPASPPFIGFEPSECFIHKIKDEKFSAAGLSRFGDQNIVVEAESNNVYVQESWQPVVRPGLVERERMQLIGLNNLWCQCLPEKCLRRFQNVLKFRIKTIASLRPLISV</sequence>
<reference evidence="1" key="1">
    <citation type="submission" date="2023-04" db="EMBL/GenBank/DDBJ databases">
        <title>A chromosome-level genome assembly of the parasitoid wasp Eretmocerus hayati.</title>
        <authorList>
            <person name="Zhong Y."/>
            <person name="Liu S."/>
            <person name="Liu Y."/>
        </authorList>
    </citation>
    <scope>NUCLEOTIDE SEQUENCE</scope>
    <source>
        <strain evidence="1">ZJU_SS_LIU_2023</strain>
    </source>
</reference>
<name>A0ACC2NTA0_9HYME</name>
<proteinExistence type="predicted"/>
<evidence type="ECO:0000313" key="1">
    <source>
        <dbReference type="EMBL" id="KAJ8674485.1"/>
    </source>
</evidence>
<gene>
    <name evidence="1" type="ORF">QAD02_005747</name>
</gene>
<dbReference type="EMBL" id="CM056743">
    <property type="protein sequence ID" value="KAJ8674485.1"/>
    <property type="molecule type" value="Genomic_DNA"/>
</dbReference>
<accession>A0ACC2NTA0</accession>
<organism evidence="1 2">
    <name type="scientific">Eretmocerus hayati</name>
    <dbReference type="NCBI Taxonomy" id="131215"/>
    <lineage>
        <taxon>Eukaryota</taxon>
        <taxon>Metazoa</taxon>
        <taxon>Ecdysozoa</taxon>
        <taxon>Arthropoda</taxon>
        <taxon>Hexapoda</taxon>
        <taxon>Insecta</taxon>
        <taxon>Pterygota</taxon>
        <taxon>Neoptera</taxon>
        <taxon>Endopterygota</taxon>
        <taxon>Hymenoptera</taxon>
        <taxon>Apocrita</taxon>
        <taxon>Proctotrupomorpha</taxon>
        <taxon>Chalcidoidea</taxon>
        <taxon>Aphelinidae</taxon>
        <taxon>Aphelininae</taxon>
        <taxon>Eretmocerus</taxon>
    </lineage>
</organism>
<keyword evidence="2" id="KW-1185">Reference proteome</keyword>
<protein>
    <submittedName>
        <fullName evidence="1">Uncharacterized protein</fullName>
    </submittedName>
</protein>